<dbReference type="OrthoDB" id="3793150at2759"/>
<organism evidence="4 5">
    <name type="scientific">Lophiotrema nucula</name>
    <dbReference type="NCBI Taxonomy" id="690887"/>
    <lineage>
        <taxon>Eukaryota</taxon>
        <taxon>Fungi</taxon>
        <taxon>Dikarya</taxon>
        <taxon>Ascomycota</taxon>
        <taxon>Pezizomycotina</taxon>
        <taxon>Dothideomycetes</taxon>
        <taxon>Pleosporomycetidae</taxon>
        <taxon>Pleosporales</taxon>
        <taxon>Lophiotremataceae</taxon>
        <taxon>Lophiotrema</taxon>
    </lineage>
</organism>
<evidence type="ECO:0000313" key="4">
    <source>
        <dbReference type="EMBL" id="KAF2117111.1"/>
    </source>
</evidence>
<feature type="signal peptide" evidence="3">
    <location>
        <begin position="1"/>
        <end position="30"/>
    </location>
</feature>
<evidence type="ECO:0008006" key="6">
    <source>
        <dbReference type="Google" id="ProtNLM"/>
    </source>
</evidence>
<gene>
    <name evidence="4" type="ORF">BDV96DRAFT_644545</name>
</gene>
<reference evidence="4" key="1">
    <citation type="journal article" date="2020" name="Stud. Mycol.">
        <title>101 Dothideomycetes genomes: a test case for predicting lifestyles and emergence of pathogens.</title>
        <authorList>
            <person name="Haridas S."/>
            <person name="Albert R."/>
            <person name="Binder M."/>
            <person name="Bloem J."/>
            <person name="Labutti K."/>
            <person name="Salamov A."/>
            <person name="Andreopoulos B."/>
            <person name="Baker S."/>
            <person name="Barry K."/>
            <person name="Bills G."/>
            <person name="Bluhm B."/>
            <person name="Cannon C."/>
            <person name="Castanera R."/>
            <person name="Culley D."/>
            <person name="Daum C."/>
            <person name="Ezra D."/>
            <person name="Gonzalez J."/>
            <person name="Henrissat B."/>
            <person name="Kuo A."/>
            <person name="Liang C."/>
            <person name="Lipzen A."/>
            <person name="Lutzoni F."/>
            <person name="Magnuson J."/>
            <person name="Mondo S."/>
            <person name="Nolan M."/>
            <person name="Ohm R."/>
            <person name="Pangilinan J."/>
            <person name="Park H.-J."/>
            <person name="Ramirez L."/>
            <person name="Alfaro M."/>
            <person name="Sun H."/>
            <person name="Tritt A."/>
            <person name="Yoshinaga Y."/>
            <person name="Zwiers L.-H."/>
            <person name="Turgeon B."/>
            <person name="Goodwin S."/>
            <person name="Spatafora J."/>
            <person name="Crous P."/>
            <person name="Grigoriev I."/>
        </authorList>
    </citation>
    <scope>NUCLEOTIDE SEQUENCE</scope>
    <source>
        <strain evidence="4">CBS 627.86</strain>
    </source>
</reference>
<evidence type="ECO:0000256" key="2">
    <source>
        <dbReference type="SAM" id="Phobius"/>
    </source>
</evidence>
<evidence type="ECO:0000313" key="5">
    <source>
        <dbReference type="Proteomes" id="UP000799770"/>
    </source>
</evidence>
<feature type="compositionally biased region" description="Low complexity" evidence="1">
    <location>
        <begin position="171"/>
        <end position="193"/>
    </location>
</feature>
<feature type="chain" id="PRO_5025519963" description="Extracellular membrane protein CFEM domain-containing protein" evidence="3">
    <location>
        <begin position="31"/>
        <end position="256"/>
    </location>
</feature>
<keyword evidence="2" id="KW-0812">Transmembrane</keyword>
<dbReference type="Proteomes" id="UP000799770">
    <property type="component" value="Unassembled WGS sequence"/>
</dbReference>
<name>A0A6A5ZFB0_9PLEO</name>
<keyword evidence="2" id="KW-1133">Transmembrane helix</keyword>
<evidence type="ECO:0000256" key="1">
    <source>
        <dbReference type="SAM" id="MobiDB-lite"/>
    </source>
</evidence>
<keyword evidence="2" id="KW-0472">Membrane</keyword>
<evidence type="ECO:0000256" key="3">
    <source>
        <dbReference type="SAM" id="SignalP"/>
    </source>
</evidence>
<feature type="compositionally biased region" description="Basic and acidic residues" evidence="1">
    <location>
        <begin position="198"/>
        <end position="209"/>
    </location>
</feature>
<keyword evidence="5" id="KW-1185">Reference proteome</keyword>
<keyword evidence="3" id="KW-0732">Signal</keyword>
<protein>
    <recommendedName>
        <fullName evidence="6">Extracellular membrane protein CFEM domain-containing protein</fullName>
    </recommendedName>
</protein>
<dbReference type="AlphaFoldDB" id="A0A6A5ZFB0"/>
<feature type="transmembrane region" description="Helical" evidence="2">
    <location>
        <begin position="216"/>
        <end position="237"/>
    </location>
</feature>
<dbReference type="EMBL" id="ML977319">
    <property type="protein sequence ID" value="KAF2117111.1"/>
    <property type="molecule type" value="Genomic_DNA"/>
</dbReference>
<sequence>MLRIPYLGRNLHRVLNFLIFVSFFLQPTAAAEVVTLSLVDDPGLSQQRDCVQKCLDGGGYDGDTLWYELGCTNDSCFCREDLRPSASSIVKSCLVTKWLSCTQSADYSAAISIYDRYCSFTAPAVISAEATSTSVGEKTIYTSAPTATVTIVSSSASSDLRENEQPTDIGSTPSSLTTPISTPTSRTSSTTVSGAGNEETKKSDDGGLSKSDKIQIIVGTVVPVTCLAISGIVGFCYRQRRKNNRQDAQVEENKIR</sequence>
<feature type="region of interest" description="Disordered" evidence="1">
    <location>
        <begin position="154"/>
        <end position="209"/>
    </location>
</feature>
<proteinExistence type="predicted"/>
<accession>A0A6A5ZFB0</accession>